<dbReference type="Pfam" id="PF07454">
    <property type="entry name" value="SpoIIP"/>
    <property type="match status" value="1"/>
</dbReference>
<reference evidence="1" key="2">
    <citation type="journal article" date="2021" name="PeerJ">
        <title>Extensive microbial diversity within the chicken gut microbiome revealed by metagenomics and culture.</title>
        <authorList>
            <person name="Gilroy R."/>
            <person name="Ravi A."/>
            <person name="Getino M."/>
            <person name="Pursley I."/>
            <person name="Horton D.L."/>
            <person name="Alikhan N.F."/>
            <person name="Baker D."/>
            <person name="Gharbi K."/>
            <person name="Hall N."/>
            <person name="Watson M."/>
            <person name="Adriaenssens E.M."/>
            <person name="Foster-Nyarko E."/>
            <person name="Jarju S."/>
            <person name="Secka A."/>
            <person name="Antonio M."/>
            <person name="Oren A."/>
            <person name="Chaudhuri R.R."/>
            <person name="La Ragione R."/>
            <person name="Hildebrand F."/>
            <person name="Pallen M.J."/>
        </authorList>
    </citation>
    <scope>NUCLEOTIDE SEQUENCE</scope>
    <source>
        <strain evidence="1">ChiSxjej2B14-6234</strain>
    </source>
</reference>
<name>A0A9D0Z8C7_9FIRM</name>
<comment type="caution">
    <text evidence="1">The sequence shown here is derived from an EMBL/GenBank/DDBJ whole genome shotgun (WGS) entry which is preliminary data.</text>
</comment>
<protein>
    <submittedName>
        <fullName evidence="1">Stage II sporulation protein P</fullName>
    </submittedName>
</protein>
<dbReference type="AlphaFoldDB" id="A0A9D0Z8C7"/>
<evidence type="ECO:0000313" key="2">
    <source>
        <dbReference type="Proteomes" id="UP000886887"/>
    </source>
</evidence>
<proteinExistence type="predicted"/>
<gene>
    <name evidence="1" type="ORF">IAB73_02285</name>
</gene>
<evidence type="ECO:0000313" key="1">
    <source>
        <dbReference type="EMBL" id="HIQ71024.1"/>
    </source>
</evidence>
<organism evidence="1 2">
    <name type="scientific">Candidatus Onthenecus intestinigallinarum</name>
    <dbReference type="NCBI Taxonomy" id="2840875"/>
    <lineage>
        <taxon>Bacteria</taxon>
        <taxon>Bacillati</taxon>
        <taxon>Bacillota</taxon>
        <taxon>Clostridia</taxon>
        <taxon>Eubacteriales</taxon>
        <taxon>Candidatus Onthenecus</taxon>
    </lineage>
</organism>
<sequence>MALACALWLAGDTCRPAAAEAAWDNLFALPSPQATEKAYETEPEEVPAPGDVRIEVVRHEREPGEPRRVLIYHTHTWEAYEPTEEDTYTPTERWRTKDNQHNVVRVGEELARELTALGFEVVHDTTAHEPPNLDTAYTRSLQTLEAYSARGETFDCYIDLHRDAYVESMAGSNSVQDGGKSLPHIMLLIGTGTGTSGGEAFAQKPNWQVNIVLAQKITDALNAQVEGLAYPVKTKTGRFNQHVSEGAVLIEVGNNMNTLREALDAMPYLARAIDEATRS</sequence>
<reference evidence="1" key="1">
    <citation type="submission" date="2020-10" db="EMBL/GenBank/DDBJ databases">
        <authorList>
            <person name="Gilroy R."/>
        </authorList>
    </citation>
    <scope>NUCLEOTIDE SEQUENCE</scope>
    <source>
        <strain evidence="1">ChiSxjej2B14-6234</strain>
    </source>
</reference>
<accession>A0A9D0Z8C7</accession>
<dbReference type="NCBIfam" id="TIGR02867">
    <property type="entry name" value="spore_II_P"/>
    <property type="match status" value="1"/>
</dbReference>
<dbReference type="Proteomes" id="UP000886887">
    <property type="component" value="Unassembled WGS sequence"/>
</dbReference>
<dbReference type="EMBL" id="DVFJ01000006">
    <property type="protein sequence ID" value="HIQ71024.1"/>
    <property type="molecule type" value="Genomic_DNA"/>
</dbReference>
<dbReference type="InterPro" id="IPR010897">
    <property type="entry name" value="Spore_II_P"/>
</dbReference>